<evidence type="ECO:0000313" key="5">
    <source>
        <dbReference type="Proteomes" id="UP000515292"/>
    </source>
</evidence>
<evidence type="ECO:0000256" key="3">
    <source>
        <dbReference type="ARBA" id="ARBA00030757"/>
    </source>
</evidence>
<evidence type="ECO:0000313" key="4">
    <source>
        <dbReference type="EMBL" id="QMW23659.1"/>
    </source>
</evidence>
<dbReference type="GO" id="GO:0004719">
    <property type="term" value="F:protein-L-isoaspartate (D-aspartate) O-methyltransferase activity"/>
    <property type="evidence" value="ECO:0007669"/>
    <property type="project" value="InterPro"/>
</dbReference>
<reference evidence="4 5" key="1">
    <citation type="submission" date="2020-07" db="EMBL/GenBank/DDBJ databases">
        <title>Complete genome sequence for Sandaracinobacter sp. M6.</title>
        <authorList>
            <person name="Tang Y."/>
            <person name="Liu Q."/>
            <person name="Guo Z."/>
            <person name="Lei P."/>
            <person name="Huang B."/>
        </authorList>
    </citation>
    <scope>NUCLEOTIDE SEQUENCE [LARGE SCALE GENOMIC DNA]</scope>
    <source>
        <strain evidence="4 5">M6</strain>
    </source>
</reference>
<sequence length="201" mass="20286">MIHSQLQVNGVIAPRLVAAFGAVAREAFGLPGREALAYVDAAVPVGGGRFMMAPLSIGHLFQALDVRPDERMLVVGGGYGGALAARLAGSVTVVESDAALAARTRALLPGVAVVEGDMGSGAAEGAPFDVMLVDGAIARLPDALADQLAEGGRMAAIMPGSDGVLRAMRGVKAGGRLVPEPFAEAAAPMLPGFSPAPAFRF</sequence>
<accession>A0A7G5IJW7</accession>
<dbReference type="GO" id="GO:0032259">
    <property type="term" value="P:methylation"/>
    <property type="evidence" value="ECO:0007669"/>
    <property type="project" value="UniProtKB-KW"/>
</dbReference>
<keyword evidence="4" id="KW-0489">Methyltransferase</keyword>
<evidence type="ECO:0000256" key="2">
    <source>
        <dbReference type="ARBA" id="ARBA00013346"/>
    </source>
</evidence>
<dbReference type="EMBL" id="CP059851">
    <property type="protein sequence ID" value="QMW23659.1"/>
    <property type="molecule type" value="Genomic_DNA"/>
</dbReference>
<dbReference type="Pfam" id="PF01135">
    <property type="entry name" value="PCMT"/>
    <property type="match status" value="1"/>
</dbReference>
<keyword evidence="4" id="KW-0808">Transferase</keyword>
<name>A0A7G5IJW7_9SPHN</name>
<protein>
    <recommendedName>
        <fullName evidence="2">Protein-L-isoaspartate O-methyltransferase</fullName>
    </recommendedName>
    <alternativeName>
        <fullName evidence="3">Protein L-isoaspartyl methyltransferase</fullName>
    </alternativeName>
</protein>
<dbReference type="PANTHER" id="PTHR11579:SF18">
    <property type="entry name" value="PROTEIN-L-ISOASPARTATE O-METHYLTRANSFERASE"/>
    <property type="match status" value="1"/>
</dbReference>
<keyword evidence="5" id="KW-1185">Reference proteome</keyword>
<dbReference type="GO" id="GO:0005737">
    <property type="term" value="C:cytoplasm"/>
    <property type="evidence" value="ECO:0007669"/>
    <property type="project" value="TreeGrafter"/>
</dbReference>
<gene>
    <name evidence="4" type="ORF">H3309_03985</name>
</gene>
<dbReference type="InterPro" id="IPR029063">
    <property type="entry name" value="SAM-dependent_MTases_sf"/>
</dbReference>
<dbReference type="KEGG" id="sand:H3309_03985"/>
<dbReference type="Gene3D" id="3.40.50.150">
    <property type="entry name" value="Vaccinia Virus protein VP39"/>
    <property type="match status" value="1"/>
</dbReference>
<organism evidence="4 5">
    <name type="scientific">Sandaracinobacteroides saxicola</name>
    <dbReference type="NCBI Taxonomy" id="2759707"/>
    <lineage>
        <taxon>Bacteria</taxon>
        <taxon>Pseudomonadati</taxon>
        <taxon>Pseudomonadota</taxon>
        <taxon>Alphaproteobacteria</taxon>
        <taxon>Sphingomonadales</taxon>
        <taxon>Sphingosinicellaceae</taxon>
        <taxon>Sandaracinobacteroides</taxon>
    </lineage>
</organism>
<proteinExistence type="inferred from homology"/>
<dbReference type="InterPro" id="IPR000682">
    <property type="entry name" value="PCMT"/>
</dbReference>
<dbReference type="Proteomes" id="UP000515292">
    <property type="component" value="Chromosome"/>
</dbReference>
<dbReference type="RefSeq" id="WP_182297482.1">
    <property type="nucleotide sequence ID" value="NZ_CP059851.1"/>
</dbReference>
<dbReference type="AlphaFoldDB" id="A0A7G5IJW7"/>
<dbReference type="PANTHER" id="PTHR11579">
    <property type="entry name" value="PROTEIN-L-ISOASPARTATE O-METHYLTRANSFERASE"/>
    <property type="match status" value="1"/>
</dbReference>
<dbReference type="SUPFAM" id="SSF53335">
    <property type="entry name" value="S-adenosyl-L-methionine-dependent methyltransferases"/>
    <property type="match status" value="1"/>
</dbReference>
<comment type="similarity">
    <text evidence="1">Belongs to the methyltransferase superfamily. L-isoaspartyl/D-aspartyl protein methyltransferase family.</text>
</comment>
<evidence type="ECO:0000256" key="1">
    <source>
        <dbReference type="ARBA" id="ARBA00005369"/>
    </source>
</evidence>